<dbReference type="InterPro" id="IPR040057">
    <property type="entry name" value="Spe-39"/>
</dbReference>
<keyword evidence="6" id="KW-0812">Transmembrane</keyword>
<evidence type="ECO:0000313" key="8">
    <source>
        <dbReference type="EMBL" id="KAK2158093.1"/>
    </source>
</evidence>
<accession>A0AAD9N7A6</accession>
<name>A0AAD9N7A6_9ANNE</name>
<evidence type="ECO:0000256" key="5">
    <source>
        <dbReference type="ARBA" id="ARBA00023329"/>
    </source>
</evidence>
<comment type="subcellular location">
    <subcellularLocation>
        <location evidence="2">Cytoplasmic vesicle</location>
    </subcellularLocation>
    <subcellularLocation>
        <location evidence="1">Early endosome</location>
    </subcellularLocation>
    <subcellularLocation>
        <location evidence="3">Late endosome</location>
    </subcellularLocation>
</comment>
<dbReference type="InterPro" id="IPR006925">
    <property type="entry name" value="Vps16_C"/>
</dbReference>
<evidence type="ECO:0000256" key="6">
    <source>
        <dbReference type="SAM" id="Phobius"/>
    </source>
</evidence>
<dbReference type="GO" id="GO:0005769">
    <property type="term" value="C:early endosome"/>
    <property type="evidence" value="ECO:0007669"/>
    <property type="project" value="UniProtKB-SubCell"/>
</dbReference>
<evidence type="ECO:0000256" key="2">
    <source>
        <dbReference type="ARBA" id="ARBA00004541"/>
    </source>
</evidence>
<dbReference type="Proteomes" id="UP001208570">
    <property type="component" value="Unassembled WGS sequence"/>
</dbReference>
<comment type="caution">
    <text evidence="8">The sequence shown here is derived from an EMBL/GenBank/DDBJ whole genome shotgun (WGS) entry which is preliminary data.</text>
</comment>
<organism evidence="8 9">
    <name type="scientific">Paralvinella palmiformis</name>
    <dbReference type="NCBI Taxonomy" id="53620"/>
    <lineage>
        <taxon>Eukaryota</taxon>
        <taxon>Metazoa</taxon>
        <taxon>Spiralia</taxon>
        <taxon>Lophotrochozoa</taxon>
        <taxon>Annelida</taxon>
        <taxon>Polychaeta</taxon>
        <taxon>Sedentaria</taxon>
        <taxon>Canalipalpata</taxon>
        <taxon>Terebellida</taxon>
        <taxon>Terebelliformia</taxon>
        <taxon>Alvinellidae</taxon>
        <taxon>Paralvinella</taxon>
    </lineage>
</organism>
<dbReference type="GO" id="GO:0007034">
    <property type="term" value="P:vacuolar transport"/>
    <property type="evidence" value="ECO:0007669"/>
    <property type="project" value="TreeGrafter"/>
</dbReference>
<dbReference type="AlphaFoldDB" id="A0AAD9N7A6"/>
<dbReference type="PANTHER" id="PTHR13364">
    <property type="entry name" value="DEFECTIVE SPERMATOGENESIS PROTEIN 39"/>
    <property type="match status" value="1"/>
</dbReference>
<keyword evidence="6" id="KW-0472">Membrane</keyword>
<dbReference type="EMBL" id="JAODUP010000177">
    <property type="protein sequence ID" value="KAK2158093.1"/>
    <property type="molecule type" value="Genomic_DNA"/>
</dbReference>
<dbReference type="Pfam" id="PF04840">
    <property type="entry name" value="Vps16_C"/>
    <property type="match status" value="1"/>
</dbReference>
<evidence type="ECO:0000256" key="4">
    <source>
        <dbReference type="ARBA" id="ARBA00022753"/>
    </source>
</evidence>
<evidence type="ECO:0000256" key="1">
    <source>
        <dbReference type="ARBA" id="ARBA00004412"/>
    </source>
</evidence>
<proteinExistence type="predicted"/>
<feature type="domain" description="Vps16 C-terminal" evidence="7">
    <location>
        <begin position="100"/>
        <end position="215"/>
    </location>
</feature>
<gene>
    <name evidence="8" type="ORF">LSH36_177g02001</name>
</gene>
<sequence length="260" mass="29766">MSTAVSNTLSGARPTSRSTDIRAPDILAINIEDVVNASKPPGSKTDVAKLEAEVNYLRRTIKDVKSQRWNVLPVRDTIHHMIFGQPYTLEPYKSKEQKLQLIDEAIKCHDGDTIIMVVLFLRDTVRPSIFNLELIQRPLAIAHYVSYLKQAGDTAKLMDVYGMLARSEDAAMLKFKQAILVKDPEKKSKTLEACKQAHFDSEPSLSDEARLIQEQIIAISQQLAVEVSQYKPYENIYIYIYIYIYILIISTKRRKKWWCS</sequence>
<evidence type="ECO:0000256" key="3">
    <source>
        <dbReference type="ARBA" id="ARBA00004603"/>
    </source>
</evidence>
<keyword evidence="4" id="KW-0967">Endosome</keyword>
<evidence type="ECO:0000259" key="7">
    <source>
        <dbReference type="Pfam" id="PF04840"/>
    </source>
</evidence>
<keyword evidence="5" id="KW-0968">Cytoplasmic vesicle</keyword>
<dbReference type="GO" id="GO:0006886">
    <property type="term" value="P:intracellular protein transport"/>
    <property type="evidence" value="ECO:0007669"/>
    <property type="project" value="InterPro"/>
</dbReference>
<keyword evidence="9" id="KW-1185">Reference proteome</keyword>
<feature type="transmembrane region" description="Helical" evidence="6">
    <location>
        <begin position="236"/>
        <end position="251"/>
    </location>
</feature>
<evidence type="ECO:0000313" key="9">
    <source>
        <dbReference type="Proteomes" id="UP001208570"/>
    </source>
</evidence>
<dbReference type="GO" id="GO:0005770">
    <property type="term" value="C:late endosome"/>
    <property type="evidence" value="ECO:0007669"/>
    <property type="project" value="UniProtKB-SubCell"/>
</dbReference>
<dbReference type="PANTHER" id="PTHR13364:SF6">
    <property type="entry name" value="SPERMATOGENESIS-DEFECTIVE PROTEIN 39 HOMOLOG"/>
    <property type="match status" value="1"/>
</dbReference>
<protein>
    <recommendedName>
        <fullName evidence="7">Vps16 C-terminal domain-containing protein</fullName>
    </recommendedName>
</protein>
<reference evidence="8" key="1">
    <citation type="journal article" date="2023" name="Mol. Biol. Evol.">
        <title>Third-Generation Sequencing Reveals the Adaptive Role of the Epigenome in Three Deep-Sea Polychaetes.</title>
        <authorList>
            <person name="Perez M."/>
            <person name="Aroh O."/>
            <person name="Sun Y."/>
            <person name="Lan Y."/>
            <person name="Juniper S.K."/>
            <person name="Young C.R."/>
            <person name="Angers B."/>
            <person name="Qian P.Y."/>
        </authorList>
    </citation>
    <scope>NUCLEOTIDE SEQUENCE</scope>
    <source>
        <strain evidence="8">P08H-3</strain>
    </source>
</reference>
<keyword evidence="6" id="KW-1133">Transmembrane helix</keyword>